<keyword evidence="2" id="KW-1185">Reference proteome</keyword>
<dbReference type="KEGG" id="sbro:GQF42_23555"/>
<evidence type="ECO:0000313" key="2">
    <source>
        <dbReference type="Proteomes" id="UP000436138"/>
    </source>
</evidence>
<proteinExistence type="predicted"/>
<dbReference type="Proteomes" id="UP000436138">
    <property type="component" value="Chromosome"/>
</dbReference>
<evidence type="ECO:0000313" key="1">
    <source>
        <dbReference type="EMBL" id="QHA05866.1"/>
    </source>
</evidence>
<protein>
    <submittedName>
        <fullName evidence="1">Uncharacterized protein</fullName>
    </submittedName>
</protein>
<organism evidence="1 2">
    <name type="scientific">Streptomyces broussonetiae</name>
    <dbReference type="NCBI Taxonomy" id="2686304"/>
    <lineage>
        <taxon>Bacteria</taxon>
        <taxon>Bacillati</taxon>
        <taxon>Actinomycetota</taxon>
        <taxon>Actinomycetes</taxon>
        <taxon>Kitasatosporales</taxon>
        <taxon>Streptomycetaceae</taxon>
        <taxon>Streptomyces</taxon>
    </lineage>
</organism>
<sequence>MCEDLGFERLLGAEGFFARLLGRSPSGAGRDLLYGPADGADPERPVADVLLRELILEQLLR</sequence>
<name>A0A6I6NC51_9ACTN</name>
<dbReference type="EMBL" id="CP047020">
    <property type="protein sequence ID" value="QHA05866.1"/>
    <property type="molecule type" value="Genomic_DNA"/>
</dbReference>
<dbReference type="AlphaFoldDB" id="A0A6I6NC51"/>
<accession>A0A6I6NC51</accession>
<gene>
    <name evidence="1" type="ORF">GQF42_23555</name>
</gene>
<reference evidence="1 2" key="1">
    <citation type="submission" date="2019-12" db="EMBL/GenBank/DDBJ databases">
        <title>Streptomyces sp. strain T44 isolated from rhizosphere soil of Broussonetia papyrifera.</title>
        <authorList>
            <person name="Mo P."/>
        </authorList>
    </citation>
    <scope>NUCLEOTIDE SEQUENCE [LARGE SCALE GENOMIC DNA]</scope>
    <source>
        <strain evidence="1 2">T44</strain>
    </source>
</reference>
<dbReference type="RefSeq" id="WP_158922974.1">
    <property type="nucleotide sequence ID" value="NZ_CP047020.1"/>
</dbReference>